<keyword evidence="3" id="KW-0804">Transcription</keyword>
<keyword evidence="2" id="KW-0238">DNA-binding</keyword>
<dbReference type="GO" id="GO:0003677">
    <property type="term" value="F:DNA binding"/>
    <property type="evidence" value="ECO:0007669"/>
    <property type="project" value="UniProtKB-KW"/>
</dbReference>
<keyword evidence="1" id="KW-0805">Transcription regulation</keyword>
<dbReference type="Pfam" id="PF00455">
    <property type="entry name" value="DeoRC"/>
    <property type="match status" value="1"/>
</dbReference>
<dbReference type="InterPro" id="IPR036390">
    <property type="entry name" value="WH_DNA-bd_sf"/>
</dbReference>
<evidence type="ECO:0000259" key="4">
    <source>
        <dbReference type="PROSITE" id="PS51000"/>
    </source>
</evidence>
<evidence type="ECO:0000313" key="6">
    <source>
        <dbReference type="Proteomes" id="UP000294830"/>
    </source>
</evidence>
<evidence type="ECO:0000256" key="3">
    <source>
        <dbReference type="ARBA" id="ARBA00023163"/>
    </source>
</evidence>
<feature type="domain" description="HTH deoR-type" evidence="4">
    <location>
        <begin position="3"/>
        <end position="58"/>
    </location>
</feature>
<dbReference type="InterPro" id="IPR036388">
    <property type="entry name" value="WH-like_DNA-bd_sf"/>
</dbReference>
<dbReference type="Gene3D" id="3.40.50.1360">
    <property type="match status" value="1"/>
</dbReference>
<dbReference type="PANTHER" id="PTHR30363">
    <property type="entry name" value="HTH-TYPE TRANSCRIPTIONAL REGULATOR SRLR-RELATED"/>
    <property type="match status" value="1"/>
</dbReference>
<dbReference type="InterPro" id="IPR014036">
    <property type="entry name" value="DeoR-like_C"/>
</dbReference>
<proteinExistence type="predicted"/>
<dbReference type="PANTHER" id="PTHR30363:SF44">
    <property type="entry name" value="AGA OPERON TRANSCRIPTIONAL REPRESSOR-RELATED"/>
    <property type="match status" value="1"/>
</dbReference>
<evidence type="ECO:0000313" key="5">
    <source>
        <dbReference type="EMBL" id="TCN65637.1"/>
    </source>
</evidence>
<dbReference type="SUPFAM" id="SSF100950">
    <property type="entry name" value="NagB/RpiA/CoA transferase-like"/>
    <property type="match status" value="1"/>
</dbReference>
<reference evidence="5 6" key="1">
    <citation type="submission" date="2019-03" db="EMBL/GenBank/DDBJ databases">
        <title>Genomic Encyclopedia of Archaeal and Bacterial Type Strains, Phase II (KMG-II): from individual species to whole genera.</title>
        <authorList>
            <person name="Goeker M."/>
        </authorList>
    </citation>
    <scope>NUCLEOTIDE SEQUENCE [LARGE SCALE GENOMIC DNA]</scope>
    <source>
        <strain evidence="5 6">RL-C</strain>
    </source>
</reference>
<dbReference type="PRINTS" id="PR00037">
    <property type="entry name" value="HTHLACR"/>
</dbReference>
<dbReference type="SUPFAM" id="SSF46785">
    <property type="entry name" value="Winged helix' DNA-binding domain"/>
    <property type="match status" value="1"/>
</dbReference>
<dbReference type="PROSITE" id="PS00894">
    <property type="entry name" value="HTH_DEOR_1"/>
    <property type="match status" value="1"/>
</dbReference>
<dbReference type="AlphaFoldDB" id="A0A4R2ECK7"/>
<evidence type="ECO:0000256" key="2">
    <source>
        <dbReference type="ARBA" id="ARBA00023125"/>
    </source>
</evidence>
<organism evidence="5 6">
    <name type="scientific">Acetobacteroides hydrogenigenes</name>
    <dbReference type="NCBI Taxonomy" id="979970"/>
    <lineage>
        <taxon>Bacteria</taxon>
        <taxon>Pseudomonadati</taxon>
        <taxon>Bacteroidota</taxon>
        <taxon>Bacteroidia</taxon>
        <taxon>Bacteroidales</taxon>
        <taxon>Rikenellaceae</taxon>
        <taxon>Acetobacteroides</taxon>
    </lineage>
</organism>
<dbReference type="InterPro" id="IPR018356">
    <property type="entry name" value="Tscrpt_reg_HTH_DeoR_CS"/>
</dbReference>
<dbReference type="SMART" id="SM01134">
    <property type="entry name" value="DeoRC"/>
    <property type="match status" value="1"/>
</dbReference>
<dbReference type="Proteomes" id="UP000294830">
    <property type="component" value="Unassembled WGS sequence"/>
</dbReference>
<evidence type="ECO:0000256" key="1">
    <source>
        <dbReference type="ARBA" id="ARBA00023015"/>
    </source>
</evidence>
<dbReference type="Pfam" id="PF08220">
    <property type="entry name" value="HTH_DeoR"/>
    <property type="match status" value="1"/>
</dbReference>
<name>A0A4R2ECK7_9BACT</name>
<dbReference type="PROSITE" id="PS51000">
    <property type="entry name" value="HTH_DEOR_2"/>
    <property type="match status" value="1"/>
</dbReference>
<dbReference type="InterPro" id="IPR037171">
    <property type="entry name" value="NagB/RpiA_transferase-like"/>
</dbReference>
<dbReference type="EMBL" id="SLWB01000010">
    <property type="protein sequence ID" value="TCN65637.1"/>
    <property type="molecule type" value="Genomic_DNA"/>
</dbReference>
<dbReference type="GO" id="GO:0003700">
    <property type="term" value="F:DNA-binding transcription factor activity"/>
    <property type="evidence" value="ECO:0007669"/>
    <property type="project" value="InterPro"/>
</dbReference>
<sequence>MNIADRHKFILDKVVREGNVSVLELSEELGVSAVTIRKDLKFLEEKKLLFRTHGSASHVDPYVNDRPVNVKESIQVDEKRRIALKAVELIKPEDSIIIASGTTVLEVARAIDSHIKLTVLTAAMNIAESLLGHKDVEIVMLGGVLRKSSFSAVGPYAEKMLNDFACSNLFLGVDGIDMEFGLTTTNMLEAHLNQKMMKAAQRTIVVADSSKFGRKGFGKICDLEAVDTIITDSGINPAFVKKIEEAGVKLIIA</sequence>
<dbReference type="Gene3D" id="1.10.10.10">
    <property type="entry name" value="Winged helix-like DNA-binding domain superfamily/Winged helix DNA-binding domain"/>
    <property type="match status" value="1"/>
</dbReference>
<dbReference type="InterPro" id="IPR001034">
    <property type="entry name" value="DeoR_HTH"/>
</dbReference>
<comment type="caution">
    <text evidence="5">The sequence shown here is derived from an EMBL/GenBank/DDBJ whole genome shotgun (WGS) entry which is preliminary data.</text>
</comment>
<dbReference type="OrthoDB" id="9797223at2"/>
<accession>A0A4R2ECK7</accession>
<keyword evidence="6" id="KW-1185">Reference proteome</keyword>
<protein>
    <submittedName>
        <fullName evidence="5">DeoR family transcriptional regulator of aga operon</fullName>
    </submittedName>
</protein>
<dbReference type="SMART" id="SM00420">
    <property type="entry name" value="HTH_DEOR"/>
    <property type="match status" value="1"/>
</dbReference>
<dbReference type="InterPro" id="IPR050313">
    <property type="entry name" value="Carb_Metab_HTH_regulators"/>
</dbReference>
<gene>
    <name evidence="5" type="ORF">CLV25_11026</name>
</gene>
<dbReference type="RefSeq" id="WP_131839626.1">
    <property type="nucleotide sequence ID" value="NZ_SLWB01000010.1"/>
</dbReference>